<protein>
    <recommendedName>
        <fullName evidence="3">GIY-YIG domain-containing protein</fullName>
    </recommendedName>
</protein>
<evidence type="ECO:0000313" key="1">
    <source>
        <dbReference type="EMBL" id="KAL2802880.1"/>
    </source>
</evidence>
<evidence type="ECO:0000313" key="2">
    <source>
        <dbReference type="Proteomes" id="UP001610334"/>
    </source>
</evidence>
<evidence type="ECO:0008006" key="3">
    <source>
        <dbReference type="Google" id="ProtNLM"/>
    </source>
</evidence>
<comment type="caution">
    <text evidence="1">The sequence shown here is derived from an EMBL/GenBank/DDBJ whole genome shotgun (WGS) entry which is preliminary data.</text>
</comment>
<organism evidence="1 2">
    <name type="scientific">Aspergillus granulosus</name>
    <dbReference type="NCBI Taxonomy" id="176169"/>
    <lineage>
        <taxon>Eukaryota</taxon>
        <taxon>Fungi</taxon>
        <taxon>Dikarya</taxon>
        <taxon>Ascomycota</taxon>
        <taxon>Pezizomycotina</taxon>
        <taxon>Eurotiomycetes</taxon>
        <taxon>Eurotiomycetidae</taxon>
        <taxon>Eurotiales</taxon>
        <taxon>Aspergillaceae</taxon>
        <taxon>Aspergillus</taxon>
        <taxon>Aspergillus subgen. Nidulantes</taxon>
    </lineage>
</organism>
<keyword evidence="2" id="KW-1185">Reference proteome</keyword>
<dbReference type="EMBL" id="JBFXLT010000160">
    <property type="protein sequence ID" value="KAL2802880.1"/>
    <property type="molecule type" value="Genomic_DNA"/>
</dbReference>
<name>A0ABR4GUY1_9EURO</name>
<accession>A0ABR4GUY1</accession>
<dbReference type="Proteomes" id="UP001610334">
    <property type="component" value="Unassembled WGS sequence"/>
</dbReference>
<reference evidence="1 2" key="1">
    <citation type="submission" date="2024-07" db="EMBL/GenBank/DDBJ databases">
        <title>Section-level genome sequencing and comparative genomics of Aspergillus sections Usti and Cavernicolus.</title>
        <authorList>
            <consortium name="Lawrence Berkeley National Laboratory"/>
            <person name="Nybo J.L."/>
            <person name="Vesth T.C."/>
            <person name="Theobald S."/>
            <person name="Frisvad J.C."/>
            <person name="Larsen T.O."/>
            <person name="Kjaerboelling I."/>
            <person name="Rothschild-Mancinelli K."/>
            <person name="Lyhne E.K."/>
            <person name="Kogle M.E."/>
            <person name="Barry K."/>
            <person name="Clum A."/>
            <person name="Na H."/>
            <person name="Ledsgaard L."/>
            <person name="Lin J."/>
            <person name="Lipzen A."/>
            <person name="Kuo A."/>
            <person name="Riley R."/>
            <person name="Mondo S."/>
            <person name="Labutti K."/>
            <person name="Haridas S."/>
            <person name="Pangalinan J."/>
            <person name="Salamov A.A."/>
            <person name="Simmons B.A."/>
            <person name="Magnuson J.K."/>
            <person name="Chen J."/>
            <person name="Drula E."/>
            <person name="Henrissat B."/>
            <person name="Wiebenga A."/>
            <person name="Lubbers R.J."/>
            <person name="Gomes A.C."/>
            <person name="Makela M.R."/>
            <person name="Stajich J."/>
            <person name="Grigoriev I.V."/>
            <person name="Mortensen U.H."/>
            <person name="De Vries R.P."/>
            <person name="Baker S.E."/>
            <person name="Andersen M.R."/>
        </authorList>
    </citation>
    <scope>NUCLEOTIDE SEQUENCE [LARGE SCALE GENOMIC DNA]</scope>
    <source>
        <strain evidence="1 2">CBS 588.65</strain>
    </source>
</reference>
<gene>
    <name evidence="1" type="ORF">BJX63DRAFT_437470</name>
</gene>
<proteinExistence type="predicted"/>
<sequence length="1081" mass="122725">MRDLDGVSCTILRHLTVNTLAELPDGHLYSRLFDYEDNDQAENWIQLIDELYRIMEIIVEAPNPRSLGVSWLDRDKQQVLREVFSAGIISREYISRYVKLTWDQIIGERHFGEKMEYEVPSILIYVGMQLSDPDMSRPGHFHLGVLYPFDELALRHHIFSYATSEPRRSGRNARWLPQKQRHLLTGLPPLRQLKNFTRIYPQPRSPDPDKDDSWKVFPEVLIRNFGGIISQLATNLVDRIYPQLRIMPYRQVINAWGGPNKIAEHLCGYIDCDVLSVQGEKLSVELLDKVAVKQSERGKLWLPYSGYADYVTDDSDPRYIRIYIGQTKVSDRRLMQHINDATRSLPETLHIFIIHQGNGRRAMNFLKLWTIHDLDSMDEESAIILPNILEMTMCVAFQSLPQQVLETFFGPPASPDHHYAGVGLNVLCPLYQGMNSAIKVRQETIAYLESSPDPQIVKYPTFRAKSRRPNVTVQGWKGDKNMETWKEYIQLFRSAVGIVGNGEDLFDAPATPTTELLTSSHQAAKKKLSTAIADITGENIHEGFPVEDSVPWGIRETGFTDKNCLMWFSDPRCRKFTQKSQALGPKVSEKLIQYHRQIIENSRLRIIILDLEASQHVIPSISVNLRGEFQLQFYCGTISGFVEKDDQGRLKRAYLQSPRSLSSLWSCPGPATQIISEMFKLSAAMTRTQGIRPYYCASSSAVHQILRIYGEEQDGAPRITVTDIPVMIQAFLYRKGFRRPEDIQRLVDIGGYLSRGLLLLLVVLRRQPPQFGDSRALRTAGSKRKAHRRGIFSSDEMLKVDSLLPAALELPSISEGTGLSEKSLAYIALANEKEEDLRATSKEVEDEHLDLEINDVGVDTLCSELFPEADEDNDDMGPAHSHATLQLSKLPHSTAQRRSPEWYLNRQVDKRILDGGIKYRGYWRPERGELLLHVLPDLAHIQITLRGKVPQNDSRPEILVKAEIHPAKRHPACWALDARDTDPGAKLALIVDDEEGKRYVNSKGEGIARKANTFVDWFSGCSLETIASRPRRHIDTGKGDTVLRALKLSVRGTYYTDDHGQLIRIQHGASVPVIQASSSDI</sequence>